<sequence length="60" mass="7050">TERYGHYLHFLKLRQLNGDIIFHNRMGIQAEAIPSLIRCLTELQNEIQAYPKPVNLPNNF</sequence>
<keyword evidence="2" id="KW-1185">Reference proteome</keyword>
<reference evidence="1" key="1">
    <citation type="submission" date="2021-06" db="EMBL/GenBank/DDBJ databases">
        <authorList>
            <person name="Hodson N. C."/>
            <person name="Mongue J. A."/>
            <person name="Jaron S. K."/>
        </authorList>
    </citation>
    <scope>NUCLEOTIDE SEQUENCE</scope>
</reference>
<dbReference type="AlphaFoldDB" id="A0A8J2LBZ2"/>
<gene>
    <name evidence="1" type="ORF">AFUS01_LOCUS39920</name>
</gene>
<dbReference type="Proteomes" id="UP000708208">
    <property type="component" value="Unassembled WGS sequence"/>
</dbReference>
<protein>
    <submittedName>
        <fullName evidence="1">Uncharacterized protein</fullName>
    </submittedName>
</protein>
<evidence type="ECO:0000313" key="2">
    <source>
        <dbReference type="Proteomes" id="UP000708208"/>
    </source>
</evidence>
<proteinExistence type="predicted"/>
<organism evidence="1 2">
    <name type="scientific">Allacma fusca</name>
    <dbReference type="NCBI Taxonomy" id="39272"/>
    <lineage>
        <taxon>Eukaryota</taxon>
        <taxon>Metazoa</taxon>
        <taxon>Ecdysozoa</taxon>
        <taxon>Arthropoda</taxon>
        <taxon>Hexapoda</taxon>
        <taxon>Collembola</taxon>
        <taxon>Symphypleona</taxon>
        <taxon>Sminthuridae</taxon>
        <taxon>Allacma</taxon>
    </lineage>
</organism>
<name>A0A8J2LBZ2_9HEXA</name>
<evidence type="ECO:0000313" key="1">
    <source>
        <dbReference type="EMBL" id="CAG7830094.1"/>
    </source>
</evidence>
<dbReference type="EMBL" id="CAJVCH010554226">
    <property type="protein sequence ID" value="CAG7830094.1"/>
    <property type="molecule type" value="Genomic_DNA"/>
</dbReference>
<feature type="non-terminal residue" evidence="1">
    <location>
        <position position="1"/>
    </location>
</feature>
<comment type="caution">
    <text evidence="1">The sequence shown here is derived from an EMBL/GenBank/DDBJ whole genome shotgun (WGS) entry which is preliminary data.</text>
</comment>
<accession>A0A8J2LBZ2</accession>